<keyword evidence="12" id="KW-1185">Reference proteome</keyword>
<dbReference type="EMBL" id="JBHRTR010000054">
    <property type="protein sequence ID" value="MFC3231243.1"/>
    <property type="molecule type" value="Genomic_DNA"/>
</dbReference>
<evidence type="ECO:0000256" key="6">
    <source>
        <dbReference type="ARBA" id="ARBA00022982"/>
    </source>
</evidence>
<evidence type="ECO:0000256" key="7">
    <source>
        <dbReference type="ARBA" id="ARBA00023004"/>
    </source>
</evidence>
<dbReference type="Gene3D" id="1.10.760.10">
    <property type="entry name" value="Cytochrome c-like domain"/>
    <property type="match status" value="1"/>
</dbReference>
<name>A0ABV7L984_9PROT</name>
<comment type="function">
    <text evidence="1">Cytochrome c2 is found mainly in purple, non-sulfur, photosynthetic bacteria where it functions as the electron donor to the oxidized bacteriochlorophyll in the photophosphorylation pathway. However, it may also have a role in the respiratory chain and is found in some non-photosynthetic bacteria.</text>
</comment>
<evidence type="ECO:0000256" key="4">
    <source>
        <dbReference type="ARBA" id="ARBA00022617"/>
    </source>
</evidence>
<evidence type="ECO:0000256" key="3">
    <source>
        <dbReference type="ARBA" id="ARBA00022531"/>
    </source>
</evidence>
<feature type="chain" id="PRO_5045376807" evidence="9">
    <location>
        <begin position="37"/>
        <end position="153"/>
    </location>
</feature>
<dbReference type="PRINTS" id="PR00604">
    <property type="entry name" value="CYTCHRMECIAB"/>
</dbReference>
<dbReference type="PROSITE" id="PS51007">
    <property type="entry name" value="CYTC"/>
    <property type="match status" value="1"/>
</dbReference>
<keyword evidence="3" id="KW-0602">Photosynthesis</keyword>
<keyword evidence="7 8" id="KW-0408">Iron</keyword>
<keyword evidence="5 8" id="KW-0479">Metal-binding</keyword>
<evidence type="ECO:0000259" key="10">
    <source>
        <dbReference type="PROSITE" id="PS51007"/>
    </source>
</evidence>
<dbReference type="Proteomes" id="UP001595528">
    <property type="component" value="Unassembled WGS sequence"/>
</dbReference>
<evidence type="ECO:0000256" key="1">
    <source>
        <dbReference type="ARBA" id="ARBA00003590"/>
    </source>
</evidence>
<keyword evidence="2" id="KW-0813">Transport</keyword>
<evidence type="ECO:0000256" key="2">
    <source>
        <dbReference type="ARBA" id="ARBA00022448"/>
    </source>
</evidence>
<dbReference type="PANTHER" id="PTHR11961">
    <property type="entry name" value="CYTOCHROME C"/>
    <property type="match status" value="1"/>
</dbReference>
<dbReference type="InterPro" id="IPR009056">
    <property type="entry name" value="Cyt_c-like_dom"/>
</dbReference>
<evidence type="ECO:0000313" key="12">
    <source>
        <dbReference type="Proteomes" id="UP001595528"/>
    </source>
</evidence>
<gene>
    <name evidence="11" type="ORF">ACFOGJ_28605</name>
</gene>
<accession>A0ABV7L984</accession>
<keyword evidence="9" id="KW-0732">Signal</keyword>
<dbReference type="InterPro" id="IPR006311">
    <property type="entry name" value="TAT_signal"/>
</dbReference>
<dbReference type="InterPro" id="IPR036909">
    <property type="entry name" value="Cyt_c-like_dom_sf"/>
</dbReference>
<proteinExistence type="predicted"/>
<dbReference type="SUPFAM" id="SSF46626">
    <property type="entry name" value="Cytochrome c"/>
    <property type="match status" value="1"/>
</dbReference>
<keyword evidence="6" id="KW-0249">Electron transport</keyword>
<feature type="signal peptide" evidence="9">
    <location>
        <begin position="1"/>
        <end position="36"/>
    </location>
</feature>
<keyword evidence="4 8" id="KW-0349">Heme</keyword>
<evidence type="ECO:0000256" key="8">
    <source>
        <dbReference type="PROSITE-ProRule" id="PRU00433"/>
    </source>
</evidence>
<sequence>MTDARHPRLAHPDARRPRLLLPAAALAAAALLSALAMPQGAARAEDDQAKLMKDGARSFNKCKACHNLVSGPKRMGPDLKGLFGRKAGTYEGYDKYSDAMKASGIVWDDETLAAYLENPKKVVPKGSMAFAGIRKESELTALLAYLKAETAAP</sequence>
<dbReference type="InterPro" id="IPR002327">
    <property type="entry name" value="Cyt_c_1A/1B"/>
</dbReference>
<comment type="caution">
    <text evidence="11">The sequence shown here is derived from an EMBL/GenBank/DDBJ whole genome shotgun (WGS) entry which is preliminary data.</text>
</comment>
<evidence type="ECO:0000313" key="11">
    <source>
        <dbReference type="EMBL" id="MFC3231243.1"/>
    </source>
</evidence>
<dbReference type="Pfam" id="PF00034">
    <property type="entry name" value="Cytochrom_C"/>
    <property type="match status" value="1"/>
</dbReference>
<organism evidence="11 12">
    <name type="scientific">Marinibaculum pumilum</name>
    <dbReference type="NCBI Taxonomy" id="1766165"/>
    <lineage>
        <taxon>Bacteria</taxon>
        <taxon>Pseudomonadati</taxon>
        <taxon>Pseudomonadota</taxon>
        <taxon>Alphaproteobacteria</taxon>
        <taxon>Rhodospirillales</taxon>
        <taxon>Rhodospirillaceae</taxon>
        <taxon>Marinibaculum</taxon>
    </lineage>
</organism>
<dbReference type="RefSeq" id="WP_379906707.1">
    <property type="nucleotide sequence ID" value="NZ_JBHRTR010000054.1"/>
</dbReference>
<evidence type="ECO:0000256" key="9">
    <source>
        <dbReference type="SAM" id="SignalP"/>
    </source>
</evidence>
<protein>
    <submittedName>
        <fullName evidence="11">C-type cytochrome</fullName>
    </submittedName>
</protein>
<evidence type="ECO:0000256" key="5">
    <source>
        <dbReference type="ARBA" id="ARBA00022723"/>
    </source>
</evidence>
<feature type="domain" description="Cytochrome c" evidence="10">
    <location>
        <begin position="50"/>
        <end position="150"/>
    </location>
</feature>
<reference evidence="12" key="1">
    <citation type="journal article" date="2019" name="Int. J. Syst. Evol. Microbiol.">
        <title>The Global Catalogue of Microorganisms (GCM) 10K type strain sequencing project: providing services to taxonomists for standard genome sequencing and annotation.</title>
        <authorList>
            <consortium name="The Broad Institute Genomics Platform"/>
            <consortium name="The Broad Institute Genome Sequencing Center for Infectious Disease"/>
            <person name="Wu L."/>
            <person name="Ma J."/>
        </authorList>
    </citation>
    <scope>NUCLEOTIDE SEQUENCE [LARGE SCALE GENOMIC DNA]</scope>
    <source>
        <strain evidence="12">KCTC 42964</strain>
    </source>
</reference>
<dbReference type="PROSITE" id="PS51318">
    <property type="entry name" value="TAT"/>
    <property type="match status" value="1"/>
</dbReference>